<dbReference type="InterPro" id="IPR050836">
    <property type="entry name" value="SDS22/Internalin_LRR"/>
</dbReference>
<dbReference type="InterPro" id="IPR025875">
    <property type="entry name" value="Leu-rich_rpt_4"/>
</dbReference>
<gene>
    <name evidence="4" type="ORF">KCG35_02125</name>
</gene>
<dbReference type="PANTHER" id="PTHR46652:SF3">
    <property type="entry name" value="LEUCINE-RICH REPEAT-CONTAINING PROTEIN 9"/>
    <property type="match status" value="1"/>
</dbReference>
<keyword evidence="3" id="KW-0732">Signal</keyword>
<comment type="caution">
    <text evidence="4">The sequence shown here is derived from an EMBL/GenBank/DDBJ whole genome shotgun (WGS) entry which is preliminary data.</text>
</comment>
<evidence type="ECO:0000256" key="3">
    <source>
        <dbReference type="SAM" id="SignalP"/>
    </source>
</evidence>
<evidence type="ECO:0000256" key="1">
    <source>
        <dbReference type="ARBA" id="ARBA00022614"/>
    </source>
</evidence>
<accession>A0ABS5Z725</accession>
<dbReference type="Proteomes" id="UP000690515">
    <property type="component" value="Unassembled WGS sequence"/>
</dbReference>
<evidence type="ECO:0000256" key="2">
    <source>
        <dbReference type="ARBA" id="ARBA00022737"/>
    </source>
</evidence>
<dbReference type="EMBL" id="JAGSOY010000003">
    <property type="protein sequence ID" value="MBU2709852.1"/>
    <property type="molecule type" value="Genomic_DNA"/>
</dbReference>
<evidence type="ECO:0000313" key="4">
    <source>
        <dbReference type="EMBL" id="MBU2709852.1"/>
    </source>
</evidence>
<dbReference type="Pfam" id="PF12799">
    <property type="entry name" value="LRR_4"/>
    <property type="match status" value="1"/>
</dbReference>
<dbReference type="SUPFAM" id="SSF52058">
    <property type="entry name" value="L domain-like"/>
    <property type="match status" value="1"/>
</dbReference>
<dbReference type="InterPro" id="IPR032675">
    <property type="entry name" value="LRR_dom_sf"/>
</dbReference>
<sequence>MRAIKFVLLILCFASSFALSVTDTVQKKIDEKVKILNDAIKTDVKPEVFIIGKDIKRKKAIKDDGFHKPSFQLIDVCSVCYIFESDGSVSTVYLRKAKEVDLQLVSKAGSIKHIIIMDAKINNFDSIEKIGDLVFVNLLETSFDSDSIVLSNKTIKYFTLMFTDIKKIKFGPLGQVKYINVSINKIERVDGFQNIGSVETLNLKDNRISDLSGLKPLKNLKKLSLYRNPIKDVSFLVNKPLLEELQIVLEAPKEQYQLFSELKNLKELLIQAPNNITDLSDLPEMPSLQALNIPGAAQHITDGSVGLGSMQGLKRFKNLEFLALSGHRYKKIEGLEHLPHLKELHINYTPIEDWSGLSKVSEKLEVLYAVDAKAPSVGRVEEIEKLRKKGVMVFD</sequence>
<dbReference type="InterPro" id="IPR001611">
    <property type="entry name" value="Leu-rich_rpt"/>
</dbReference>
<protein>
    <submittedName>
        <fullName evidence="4">Leucine-rich repeat domain-containing protein</fullName>
    </submittedName>
</protein>
<dbReference type="RefSeq" id="WP_215818018.1">
    <property type="nucleotide sequence ID" value="NZ_JAGSOY010000003.1"/>
</dbReference>
<feature type="chain" id="PRO_5045364381" evidence="3">
    <location>
        <begin position="21"/>
        <end position="395"/>
    </location>
</feature>
<keyword evidence="5" id="KW-1185">Reference proteome</keyword>
<organism evidence="4 5">
    <name type="scientific">Zooshikella harenae</name>
    <dbReference type="NCBI Taxonomy" id="2827238"/>
    <lineage>
        <taxon>Bacteria</taxon>
        <taxon>Pseudomonadati</taxon>
        <taxon>Pseudomonadota</taxon>
        <taxon>Gammaproteobacteria</taxon>
        <taxon>Oceanospirillales</taxon>
        <taxon>Zooshikellaceae</taxon>
        <taxon>Zooshikella</taxon>
    </lineage>
</organism>
<dbReference type="PROSITE" id="PS51450">
    <property type="entry name" value="LRR"/>
    <property type="match status" value="3"/>
</dbReference>
<proteinExistence type="predicted"/>
<keyword evidence="1" id="KW-0433">Leucine-rich repeat</keyword>
<feature type="signal peptide" evidence="3">
    <location>
        <begin position="1"/>
        <end position="20"/>
    </location>
</feature>
<keyword evidence="2" id="KW-0677">Repeat</keyword>
<dbReference type="Gene3D" id="3.80.10.10">
    <property type="entry name" value="Ribonuclease Inhibitor"/>
    <property type="match status" value="2"/>
</dbReference>
<name>A0ABS5Z725_9GAMM</name>
<evidence type="ECO:0000313" key="5">
    <source>
        <dbReference type="Proteomes" id="UP000690515"/>
    </source>
</evidence>
<reference evidence="4 5" key="1">
    <citation type="submission" date="2021-04" db="EMBL/GenBank/DDBJ databases">
        <authorList>
            <person name="Pira H."/>
            <person name="Risdian C."/>
            <person name="Wink J."/>
        </authorList>
    </citation>
    <scope>NUCLEOTIDE SEQUENCE [LARGE SCALE GENOMIC DNA]</scope>
    <source>
        <strain evidence="4 5">WH53</strain>
    </source>
</reference>
<dbReference type="PANTHER" id="PTHR46652">
    <property type="entry name" value="LEUCINE-RICH REPEAT AND IQ DOMAIN-CONTAINING PROTEIN 1-RELATED"/>
    <property type="match status" value="1"/>
</dbReference>